<gene>
    <name evidence="2" type="ORF">WBA_LOCUS2826</name>
</gene>
<reference evidence="2 3" key="1">
    <citation type="submission" date="2018-11" db="EMBL/GenBank/DDBJ databases">
        <authorList>
            <consortium name="Pathogen Informatics"/>
        </authorList>
    </citation>
    <scope>NUCLEOTIDE SEQUENCE [LARGE SCALE GENOMIC DNA]</scope>
</reference>
<accession>A0A3P7DI11</accession>
<organism evidence="2 3">
    <name type="scientific">Wuchereria bancrofti</name>
    <dbReference type="NCBI Taxonomy" id="6293"/>
    <lineage>
        <taxon>Eukaryota</taxon>
        <taxon>Metazoa</taxon>
        <taxon>Ecdysozoa</taxon>
        <taxon>Nematoda</taxon>
        <taxon>Chromadorea</taxon>
        <taxon>Rhabditida</taxon>
        <taxon>Spirurina</taxon>
        <taxon>Spiruromorpha</taxon>
        <taxon>Filarioidea</taxon>
        <taxon>Onchocercidae</taxon>
        <taxon>Wuchereria</taxon>
    </lineage>
</organism>
<feature type="coiled-coil region" evidence="1">
    <location>
        <begin position="37"/>
        <end position="114"/>
    </location>
</feature>
<dbReference type="OrthoDB" id="5807119at2759"/>
<dbReference type="Proteomes" id="UP000270924">
    <property type="component" value="Unassembled WGS sequence"/>
</dbReference>
<evidence type="ECO:0000313" key="3">
    <source>
        <dbReference type="Proteomes" id="UP000270924"/>
    </source>
</evidence>
<evidence type="ECO:0000313" key="2">
    <source>
        <dbReference type="EMBL" id="VDM09440.1"/>
    </source>
</evidence>
<sequence>MSASIAISANPTKVKLTKALNEIKQLKVIQPDVSLPVENQYEQCKEQERKLKEKQQRIEKQITTLERINEKWLESLQKRFQEIEKALLIKSSLVNSLANQLEEADREATRSTDLHQKERETFQERLYELGQIAKNVPILQFEIEKLQQERSLLEYQLRNAKEEYEAGLDVALAESLKKYHKQSNYWAEKLSAINANNELLRVKINLLK</sequence>
<proteinExistence type="predicted"/>
<dbReference type="EMBL" id="UYWW01000848">
    <property type="protein sequence ID" value="VDM09440.1"/>
    <property type="molecule type" value="Genomic_DNA"/>
</dbReference>
<evidence type="ECO:0000256" key="1">
    <source>
        <dbReference type="SAM" id="Coils"/>
    </source>
</evidence>
<keyword evidence="3" id="KW-1185">Reference proteome</keyword>
<name>A0A3P7DI11_WUCBA</name>
<dbReference type="AlphaFoldDB" id="A0A3P7DI11"/>
<dbReference type="InParanoid" id="A0A3P7DI11"/>
<keyword evidence="1" id="KW-0175">Coiled coil</keyword>
<protein>
    <submittedName>
        <fullName evidence="2">Uncharacterized protein</fullName>
    </submittedName>
</protein>